<sequence length="381" mass="42033">MAGVALRFAASFGEERYALLELDDGLLETILAGGVTVKGEDGDEACLCTPTCTYVMRMAESSNTQYLLPGTVGADDVPGVVAASVATYFELKPTVPRLVKLRRLLSKRKYDGFDDAAAPNSAADWGGAQDAKRLTTDALRSAVQCSDAQLDEALVAMHAVELQGEWRLLGITYRHQITEYVLKLIELHGWERERVRVADVLEQSAADFPDFAPQAVRHCLYALDTVSPPASTARALDAEGSVTLDERKVAVFHGENMLREQKRWRSDDFFAGWRAVAPEGVELELSMLRGIAVEVDGGTEQGDKQQLKHVQWLPPDSLPTGTKQRLTSLFNVKPVWTLDEMSVYLDDVLEHEVGRTAEQILIQHACQMKAANGETVFQQRV</sequence>
<organism evidence="3 4">
    <name type="scientific">Diacronema lutheri</name>
    <name type="common">Unicellular marine alga</name>
    <name type="synonym">Monochrysis lutheri</name>
    <dbReference type="NCBI Taxonomy" id="2081491"/>
    <lineage>
        <taxon>Eukaryota</taxon>
        <taxon>Haptista</taxon>
        <taxon>Haptophyta</taxon>
        <taxon>Pavlovophyceae</taxon>
        <taxon>Pavlovales</taxon>
        <taxon>Pavlovaceae</taxon>
        <taxon>Diacronema</taxon>
    </lineage>
</organism>
<comment type="caution">
    <text evidence="3">The sequence shown here is derived from an EMBL/GenBank/DDBJ whole genome shotgun (WGS) entry which is preliminary data.</text>
</comment>
<dbReference type="GO" id="GO:0034088">
    <property type="term" value="P:maintenance of mitotic sister chromatid cohesion"/>
    <property type="evidence" value="ECO:0007669"/>
    <property type="project" value="TreeGrafter"/>
</dbReference>
<protein>
    <recommendedName>
        <fullName evidence="5">Sister chromatid cohesion protein DCC1</fullName>
    </recommendedName>
</protein>
<dbReference type="GO" id="GO:0006260">
    <property type="term" value="P:DNA replication"/>
    <property type="evidence" value="ECO:0007669"/>
    <property type="project" value="UniProtKB-KW"/>
</dbReference>
<dbReference type="OMA" id="DSESWPF"/>
<dbReference type="Pfam" id="PF09724">
    <property type="entry name" value="Dcc1"/>
    <property type="match status" value="1"/>
</dbReference>
<evidence type="ECO:0000256" key="1">
    <source>
        <dbReference type="ARBA" id="ARBA00007017"/>
    </source>
</evidence>
<evidence type="ECO:0000256" key="2">
    <source>
        <dbReference type="ARBA" id="ARBA00022705"/>
    </source>
</evidence>
<name>A0A8J5XVL3_DIALT</name>
<dbReference type="Proteomes" id="UP000751190">
    <property type="component" value="Unassembled WGS sequence"/>
</dbReference>
<dbReference type="EMBL" id="JAGTXO010000002">
    <property type="protein sequence ID" value="KAG8469437.1"/>
    <property type="molecule type" value="Genomic_DNA"/>
</dbReference>
<reference evidence="3" key="1">
    <citation type="submission" date="2021-05" db="EMBL/GenBank/DDBJ databases">
        <title>The genome of the haptophyte Pavlova lutheri (Diacronema luteri, Pavlovales) - a model for lipid biosynthesis in eukaryotic algae.</title>
        <authorList>
            <person name="Hulatt C.J."/>
            <person name="Posewitz M.C."/>
        </authorList>
    </citation>
    <scope>NUCLEOTIDE SEQUENCE</scope>
    <source>
        <strain evidence="3">NIVA-4/92</strain>
    </source>
</reference>
<dbReference type="GO" id="GO:0000775">
    <property type="term" value="C:chromosome, centromeric region"/>
    <property type="evidence" value="ECO:0007669"/>
    <property type="project" value="TreeGrafter"/>
</dbReference>
<evidence type="ECO:0000313" key="4">
    <source>
        <dbReference type="Proteomes" id="UP000751190"/>
    </source>
</evidence>
<accession>A0A8J5XVL3</accession>
<evidence type="ECO:0008006" key="5">
    <source>
        <dbReference type="Google" id="ProtNLM"/>
    </source>
</evidence>
<dbReference type="GO" id="GO:0031390">
    <property type="term" value="C:Ctf18 RFC-like complex"/>
    <property type="evidence" value="ECO:0007669"/>
    <property type="project" value="InterPro"/>
</dbReference>
<dbReference type="PANTHER" id="PTHR13395:SF6">
    <property type="entry name" value="SISTER CHROMATID COHESION PROTEIN DCC1"/>
    <property type="match status" value="1"/>
</dbReference>
<dbReference type="OrthoDB" id="5199543at2759"/>
<gene>
    <name evidence="3" type="ORF">KFE25_005892</name>
</gene>
<keyword evidence="2" id="KW-0235">DNA replication</keyword>
<dbReference type="InterPro" id="IPR019128">
    <property type="entry name" value="Dcc1"/>
</dbReference>
<proteinExistence type="inferred from homology"/>
<keyword evidence="4" id="KW-1185">Reference proteome</keyword>
<comment type="similarity">
    <text evidence="1">Belongs to the DCC1 family.</text>
</comment>
<evidence type="ECO:0000313" key="3">
    <source>
        <dbReference type="EMBL" id="KAG8469437.1"/>
    </source>
</evidence>
<dbReference type="GO" id="GO:0000785">
    <property type="term" value="C:chromatin"/>
    <property type="evidence" value="ECO:0007669"/>
    <property type="project" value="TreeGrafter"/>
</dbReference>
<dbReference type="PANTHER" id="PTHR13395">
    <property type="entry name" value="SISTER CHROMATID COHESION PROTEIN DCC1-RELATED"/>
    <property type="match status" value="1"/>
</dbReference>
<dbReference type="AlphaFoldDB" id="A0A8J5XVL3"/>